<reference evidence="2 3" key="1">
    <citation type="submission" date="2019-08" db="EMBL/GenBank/DDBJ databases">
        <title>In-depth cultivation of the pig gut microbiome towards novel bacterial diversity and tailored functional studies.</title>
        <authorList>
            <person name="Wylensek D."/>
            <person name="Hitch T.C.A."/>
            <person name="Clavel T."/>
        </authorList>
    </citation>
    <scope>NUCLEOTIDE SEQUENCE [LARGE SCALE GENOMIC DNA]</scope>
    <source>
        <strain evidence="2 3">WCA-389-WT-23B</strain>
    </source>
</reference>
<dbReference type="Pfam" id="PF14512">
    <property type="entry name" value="TM1586_NiRdase"/>
    <property type="match status" value="1"/>
</dbReference>
<sequence>MDDLWYQMIFKRKSFHIFKDRQTISDIELRNIEENIKNFKSLDEGIKTAFRIVPAGETSCKRGEEYCILLYSEKKGDYLRNIGYIGEQLDLYLASLNIGVLWFGIGKTDAGNYNGLDFVIMIAIARVEESKFRKDMFKSKRKPLEQIWEGNCYQEIGNIVRFAPSACNTQPWKVVAEENKLTVYRYKQPGKRGIMPAAKVAYYNRIDMGIFLLFLELCLAHEGLRFERTLFADADDDSAEMTLAAVYLIG</sequence>
<proteinExistence type="predicted"/>
<dbReference type="EMBL" id="VUMI01000057">
    <property type="protein sequence ID" value="MSS91134.1"/>
    <property type="molecule type" value="Genomic_DNA"/>
</dbReference>
<dbReference type="InterPro" id="IPR000415">
    <property type="entry name" value="Nitroreductase-like"/>
</dbReference>
<dbReference type="Gene3D" id="3.40.109.30">
    <property type="entry name" value="putative nitroreductase (tm1586), domain 2"/>
    <property type="match status" value="1"/>
</dbReference>
<dbReference type="AlphaFoldDB" id="A0A6N7WN70"/>
<keyword evidence="3" id="KW-1185">Reference proteome</keyword>
<name>A0A6N7WN70_9FIRM</name>
<dbReference type="Proteomes" id="UP000436047">
    <property type="component" value="Unassembled WGS sequence"/>
</dbReference>
<protein>
    <submittedName>
        <fullName evidence="2">Nitroreductase</fullName>
    </submittedName>
</protein>
<organism evidence="2 3">
    <name type="scientific">Eisenbergiella porci</name>
    <dbReference type="NCBI Taxonomy" id="2652274"/>
    <lineage>
        <taxon>Bacteria</taxon>
        <taxon>Bacillati</taxon>
        <taxon>Bacillota</taxon>
        <taxon>Clostridia</taxon>
        <taxon>Lachnospirales</taxon>
        <taxon>Lachnospiraceae</taxon>
        <taxon>Eisenbergiella</taxon>
    </lineage>
</organism>
<accession>A0A6N7WN70</accession>
<dbReference type="GeneID" id="86056021"/>
<dbReference type="SUPFAM" id="SSF55469">
    <property type="entry name" value="FMN-dependent nitroreductase-like"/>
    <property type="match status" value="2"/>
</dbReference>
<evidence type="ECO:0000313" key="3">
    <source>
        <dbReference type="Proteomes" id="UP000436047"/>
    </source>
</evidence>
<dbReference type="InterPro" id="IPR029478">
    <property type="entry name" value="TM1586_NiRdase"/>
</dbReference>
<dbReference type="RefSeq" id="WP_154467500.1">
    <property type="nucleotide sequence ID" value="NZ_JAXDZL010000072.1"/>
</dbReference>
<gene>
    <name evidence="2" type="ORF">FYJ45_23715</name>
</gene>
<evidence type="ECO:0000313" key="2">
    <source>
        <dbReference type="EMBL" id="MSS91134.1"/>
    </source>
</evidence>
<dbReference type="Gene3D" id="3.40.109.10">
    <property type="entry name" value="NADH Oxidase"/>
    <property type="match status" value="1"/>
</dbReference>
<feature type="domain" description="Putative nitroreductase TM1586" evidence="1">
    <location>
        <begin position="6"/>
        <end position="217"/>
    </location>
</feature>
<comment type="caution">
    <text evidence="2">The sequence shown here is derived from an EMBL/GenBank/DDBJ whole genome shotgun (WGS) entry which is preliminary data.</text>
</comment>
<dbReference type="GO" id="GO:0016491">
    <property type="term" value="F:oxidoreductase activity"/>
    <property type="evidence" value="ECO:0007669"/>
    <property type="project" value="InterPro"/>
</dbReference>
<evidence type="ECO:0000259" key="1">
    <source>
        <dbReference type="Pfam" id="PF14512"/>
    </source>
</evidence>